<gene>
    <name evidence="2" type="ORF">B0T19DRAFT_1756</name>
</gene>
<accession>A0AAE0J1V9</accession>
<sequence>MTLGWVVIFPDVQDCNHGDDLATITLHAATCPTCAISREISQLQRKCQSALPGCSSSPSPGDRLDPILESFLSFRFVRETISHSCCENELAFPLGGQKLRSVVTGIASAYRLSRKNVRVKLRSVQGLDHQWSPYAVNFHILHIWLQNSLAKHTDAEGSVDEPTLPTRILDLAPDGCSQCILGLAGIPDSAIKLVEPLPGNKTRYLTLSHRWGYSHTLRLTLKTRDAFMSGGIPVRSIPKTYRDAIAVARHLGFRYLWIDAMCIIQDDTEDWRRESLRMASVYLNAACTIAAHVASGDDAGFLTKSFEPLAAARVRHGTSYIQDRGWVFQERGLSRRLLHFCAGRVLFEDHAGICTTSSWRSTQGMFHVLREGYAPLEGPKPDLADFNLAPTSWYSVVVAKYSGCKLTYDSDRLPAIAGIARYYGQLDEENHYLFGLWSKTLHVGLLWIARDARRATQREDTSPSWSWTRWPGRVDYPLHLETCEALFEIETMPLDAGLLGQTTTAGSDLEKLPPATSLSLGLKTRVVNRHDVKLTPVTITSARLLPFGSEVQTFELHHREEDSVPSTTTLSAWMTLDYCHAASEEPCFSSLSLALITREEHIISSFYWEDSREPQWESQKLYYFLLLQAFEVEGSQGHGGYYRRVGLGVSLFRWWWSNETERSICIV</sequence>
<comment type="caution">
    <text evidence="2">The sequence shown here is derived from an EMBL/GenBank/DDBJ whole genome shotgun (WGS) entry which is preliminary data.</text>
</comment>
<dbReference type="PANTHER" id="PTHR33112:SF10">
    <property type="entry name" value="TOL"/>
    <property type="match status" value="1"/>
</dbReference>
<reference evidence="2" key="1">
    <citation type="journal article" date="2023" name="Mol. Phylogenet. Evol.">
        <title>Genome-scale phylogeny and comparative genomics of the fungal order Sordariales.</title>
        <authorList>
            <person name="Hensen N."/>
            <person name="Bonometti L."/>
            <person name="Westerberg I."/>
            <person name="Brannstrom I.O."/>
            <person name="Guillou S."/>
            <person name="Cros-Aarteil S."/>
            <person name="Calhoun S."/>
            <person name="Haridas S."/>
            <person name="Kuo A."/>
            <person name="Mondo S."/>
            <person name="Pangilinan J."/>
            <person name="Riley R."/>
            <person name="LaButti K."/>
            <person name="Andreopoulos B."/>
            <person name="Lipzen A."/>
            <person name="Chen C."/>
            <person name="Yan M."/>
            <person name="Daum C."/>
            <person name="Ng V."/>
            <person name="Clum A."/>
            <person name="Steindorff A."/>
            <person name="Ohm R.A."/>
            <person name="Martin F."/>
            <person name="Silar P."/>
            <person name="Natvig D.O."/>
            <person name="Lalanne C."/>
            <person name="Gautier V."/>
            <person name="Ament-Velasquez S.L."/>
            <person name="Kruys A."/>
            <person name="Hutchinson M.I."/>
            <person name="Powell A.J."/>
            <person name="Barry K."/>
            <person name="Miller A.N."/>
            <person name="Grigoriev I.V."/>
            <person name="Debuchy R."/>
            <person name="Gladieux P."/>
            <person name="Hiltunen Thoren M."/>
            <person name="Johannesson H."/>
        </authorList>
    </citation>
    <scope>NUCLEOTIDE SEQUENCE</scope>
    <source>
        <strain evidence="2">SMH4131-1</strain>
    </source>
</reference>
<dbReference type="InterPro" id="IPR010730">
    <property type="entry name" value="HET"/>
</dbReference>
<dbReference type="Pfam" id="PF06985">
    <property type="entry name" value="HET"/>
    <property type="match status" value="1"/>
</dbReference>
<dbReference type="Proteomes" id="UP001286456">
    <property type="component" value="Unassembled WGS sequence"/>
</dbReference>
<evidence type="ECO:0000313" key="3">
    <source>
        <dbReference type="Proteomes" id="UP001286456"/>
    </source>
</evidence>
<dbReference type="PANTHER" id="PTHR33112">
    <property type="entry name" value="DOMAIN PROTEIN, PUTATIVE-RELATED"/>
    <property type="match status" value="1"/>
</dbReference>
<reference evidence="2" key="2">
    <citation type="submission" date="2023-06" db="EMBL/GenBank/DDBJ databases">
        <authorList>
            <consortium name="Lawrence Berkeley National Laboratory"/>
            <person name="Haridas S."/>
            <person name="Hensen N."/>
            <person name="Bonometti L."/>
            <person name="Westerberg I."/>
            <person name="Brannstrom I.O."/>
            <person name="Guillou S."/>
            <person name="Cros-Aarteil S."/>
            <person name="Calhoun S."/>
            <person name="Kuo A."/>
            <person name="Mondo S."/>
            <person name="Pangilinan J."/>
            <person name="Riley R."/>
            <person name="Labutti K."/>
            <person name="Andreopoulos B."/>
            <person name="Lipzen A."/>
            <person name="Chen C."/>
            <person name="Yanf M."/>
            <person name="Daum C."/>
            <person name="Ng V."/>
            <person name="Clum A."/>
            <person name="Steindorff A."/>
            <person name="Ohm R."/>
            <person name="Martin F."/>
            <person name="Silar P."/>
            <person name="Natvig D."/>
            <person name="Lalanne C."/>
            <person name="Gautier V."/>
            <person name="Ament-Velasquez S.L."/>
            <person name="Kruys A."/>
            <person name="Hutchinson M.I."/>
            <person name="Powell A.J."/>
            <person name="Barry K."/>
            <person name="Miller A.N."/>
            <person name="Grigoriev I.V."/>
            <person name="Debuchy R."/>
            <person name="Gladieux P."/>
            <person name="Thoren M.H."/>
            <person name="Johannesson H."/>
        </authorList>
    </citation>
    <scope>NUCLEOTIDE SEQUENCE</scope>
    <source>
        <strain evidence="2">SMH4131-1</strain>
    </source>
</reference>
<organism evidence="2 3">
    <name type="scientific">Cercophora scortea</name>
    <dbReference type="NCBI Taxonomy" id="314031"/>
    <lineage>
        <taxon>Eukaryota</taxon>
        <taxon>Fungi</taxon>
        <taxon>Dikarya</taxon>
        <taxon>Ascomycota</taxon>
        <taxon>Pezizomycotina</taxon>
        <taxon>Sordariomycetes</taxon>
        <taxon>Sordariomycetidae</taxon>
        <taxon>Sordariales</taxon>
        <taxon>Lasiosphaeriaceae</taxon>
        <taxon>Cercophora</taxon>
    </lineage>
</organism>
<dbReference type="EMBL" id="JAUEPO010000001">
    <property type="protein sequence ID" value="KAK3335160.1"/>
    <property type="molecule type" value="Genomic_DNA"/>
</dbReference>
<feature type="domain" description="Heterokaryon incompatibility" evidence="1">
    <location>
        <begin position="204"/>
        <end position="310"/>
    </location>
</feature>
<name>A0AAE0J1V9_9PEZI</name>
<dbReference type="AlphaFoldDB" id="A0AAE0J1V9"/>
<keyword evidence="3" id="KW-1185">Reference proteome</keyword>
<evidence type="ECO:0000259" key="1">
    <source>
        <dbReference type="Pfam" id="PF06985"/>
    </source>
</evidence>
<protein>
    <submittedName>
        <fullName evidence="2">Heterokaryon incompatibility protein-domain-containing protein</fullName>
    </submittedName>
</protein>
<evidence type="ECO:0000313" key="2">
    <source>
        <dbReference type="EMBL" id="KAK3335160.1"/>
    </source>
</evidence>
<proteinExistence type="predicted"/>